<dbReference type="OrthoDB" id="5864420at2759"/>
<dbReference type="OMA" id="GNPMQWE"/>
<accession>A0A8B7YVL7</accession>
<organism evidence="7 8">
    <name type="scientific">Acanthaster planci</name>
    <name type="common">Crown-of-thorns starfish</name>
    <dbReference type="NCBI Taxonomy" id="133434"/>
    <lineage>
        <taxon>Eukaryota</taxon>
        <taxon>Metazoa</taxon>
        <taxon>Echinodermata</taxon>
        <taxon>Eleutherozoa</taxon>
        <taxon>Asterozoa</taxon>
        <taxon>Asteroidea</taxon>
        <taxon>Valvatacea</taxon>
        <taxon>Valvatida</taxon>
        <taxon>Acanthasteridae</taxon>
        <taxon>Acanthaster</taxon>
    </lineage>
</organism>
<dbReference type="GO" id="GO:0007165">
    <property type="term" value="P:signal transduction"/>
    <property type="evidence" value="ECO:0007669"/>
    <property type="project" value="InterPro"/>
</dbReference>
<dbReference type="GO" id="GO:0005794">
    <property type="term" value="C:Golgi apparatus"/>
    <property type="evidence" value="ECO:0007669"/>
    <property type="project" value="UniProtKB-SubCell"/>
</dbReference>
<evidence type="ECO:0000313" key="8">
    <source>
        <dbReference type="RefSeq" id="XP_022096530.1"/>
    </source>
</evidence>
<reference evidence="8" key="1">
    <citation type="submission" date="2025-08" db="UniProtKB">
        <authorList>
            <consortium name="RefSeq"/>
        </authorList>
    </citation>
    <scope>IDENTIFICATION</scope>
</reference>
<feature type="coiled-coil region" evidence="5">
    <location>
        <begin position="284"/>
        <end position="382"/>
    </location>
</feature>
<feature type="compositionally biased region" description="Basic and acidic residues" evidence="6">
    <location>
        <begin position="42"/>
        <end position="54"/>
    </location>
</feature>
<evidence type="ECO:0000256" key="6">
    <source>
        <dbReference type="SAM" id="MobiDB-lite"/>
    </source>
</evidence>
<comment type="subcellular location">
    <subcellularLocation>
        <location evidence="1">Golgi apparatus</location>
    </subcellularLocation>
</comment>
<feature type="region of interest" description="Disordered" evidence="6">
    <location>
        <begin position="188"/>
        <end position="252"/>
    </location>
</feature>
<feature type="region of interest" description="Disordered" evidence="6">
    <location>
        <begin position="1"/>
        <end position="138"/>
    </location>
</feature>
<keyword evidence="7" id="KW-1185">Reference proteome</keyword>
<protein>
    <submittedName>
        <fullName evidence="8">G kinase-anchoring protein 1-like</fullName>
    </submittedName>
</protein>
<feature type="compositionally biased region" description="Acidic residues" evidence="6">
    <location>
        <begin position="20"/>
        <end position="31"/>
    </location>
</feature>
<feature type="compositionally biased region" description="Polar residues" evidence="6">
    <location>
        <begin position="126"/>
        <end position="138"/>
    </location>
</feature>
<evidence type="ECO:0000256" key="1">
    <source>
        <dbReference type="ARBA" id="ARBA00004555"/>
    </source>
</evidence>
<sequence>MAALQLSSRFGILNVMDASPDFDDSEEEEADMALGSGKQKKNQQEKQNNKDGKASRPGNAGGSSGTEGSMSANAKRRAKRKKNKQAAELRDIAFNPSVPKGAVVGSPPTSPPARLPPGLVLPEVTPASQPAQSSPLQHLIRSSVQWEEWKRKDRGVVKDQFEDDLQKAILASKIEYERLQQFIQEVGEAVTEDVPSSPLGVSRKERRKHSQGKDKPHPMSLQDFQATQLSSNGGLDEIQIPKKPEPDPQFFKRVEKDTAEIITKEERETLRKKNQKLAAENVRRIQFEDNLEKRDQEIEEMKSAMEKMKEELTQVKKRNKQLCFMLAQGEMKDKAEVLKQVDELSAVKDELTAEVAELHAALEQERSKVSSLKAEIQRLQEKKK</sequence>
<dbReference type="RefSeq" id="XP_022096530.1">
    <property type="nucleotide sequence ID" value="XM_022240838.1"/>
</dbReference>
<dbReference type="CTD" id="80318"/>
<evidence type="ECO:0000256" key="3">
    <source>
        <dbReference type="ARBA" id="ARBA00023034"/>
    </source>
</evidence>
<feature type="compositionally biased region" description="Basic and acidic residues" evidence="6">
    <location>
        <begin position="239"/>
        <end position="252"/>
    </location>
</feature>
<dbReference type="AlphaFoldDB" id="A0A8B7YVL7"/>
<feature type="compositionally biased region" description="Polar residues" evidence="6">
    <location>
        <begin position="222"/>
        <end position="233"/>
    </location>
</feature>
<dbReference type="PANTHER" id="PTHR14899:SF0">
    <property type="entry name" value="G KINASE-ANCHORING PROTEIN 1"/>
    <property type="match status" value="1"/>
</dbReference>
<gene>
    <name evidence="8" type="primary">LOC110982446</name>
</gene>
<dbReference type="Proteomes" id="UP000694845">
    <property type="component" value="Unplaced"/>
</dbReference>
<evidence type="ECO:0000256" key="4">
    <source>
        <dbReference type="ARBA" id="ARBA00023054"/>
    </source>
</evidence>
<keyword evidence="3" id="KW-0333">Golgi apparatus</keyword>
<dbReference type="PANTHER" id="PTHR14899">
    <property type="entry name" value="G KINASE ANCHORING PROTEIN 1"/>
    <property type="match status" value="1"/>
</dbReference>
<evidence type="ECO:0000256" key="2">
    <source>
        <dbReference type="ARBA" id="ARBA00006662"/>
    </source>
</evidence>
<dbReference type="InterPro" id="IPR026109">
    <property type="entry name" value="GKAP1"/>
</dbReference>
<evidence type="ECO:0000313" key="7">
    <source>
        <dbReference type="Proteomes" id="UP000694845"/>
    </source>
</evidence>
<name>A0A8B7YVL7_ACAPL</name>
<dbReference type="KEGG" id="aplc:110982446"/>
<evidence type="ECO:0000256" key="5">
    <source>
        <dbReference type="SAM" id="Coils"/>
    </source>
</evidence>
<proteinExistence type="inferred from homology"/>
<feature type="compositionally biased region" description="Basic residues" evidence="6">
    <location>
        <begin position="74"/>
        <end position="84"/>
    </location>
</feature>
<keyword evidence="4 5" id="KW-0175">Coiled coil</keyword>
<dbReference type="PRINTS" id="PR02083">
    <property type="entry name" value="GKINASEAP1"/>
</dbReference>
<comment type="similarity">
    <text evidence="2">Belongs to the GKAP1 family.</text>
</comment>
<dbReference type="GeneID" id="110982446"/>